<dbReference type="InterPro" id="IPR002645">
    <property type="entry name" value="STAS_dom"/>
</dbReference>
<dbReference type="EMBL" id="BAABIG010000033">
    <property type="protein sequence ID" value="GAA4803626.1"/>
    <property type="molecule type" value="Genomic_DNA"/>
</dbReference>
<organism evidence="4 5">
    <name type="scientific">Streptomyces ziwulingensis</name>
    <dbReference type="NCBI Taxonomy" id="1045501"/>
    <lineage>
        <taxon>Bacteria</taxon>
        <taxon>Bacillati</taxon>
        <taxon>Actinomycetota</taxon>
        <taxon>Actinomycetes</taxon>
        <taxon>Kitasatosporales</taxon>
        <taxon>Streptomycetaceae</taxon>
        <taxon>Streptomyces</taxon>
    </lineage>
</organism>
<name>A0ABP9C6J2_9ACTN</name>
<reference evidence="5" key="1">
    <citation type="journal article" date="2019" name="Int. J. Syst. Evol. Microbiol.">
        <title>The Global Catalogue of Microorganisms (GCM) 10K type strain sequencing project: providing services to taxonomists for standard genome sequencing and annotation.</title>
        <authorList>
            <consortium name="The Broad Institute Genomics Platform"/>
            <consortium name="The Broad Institute Genome Sequencing Center for Infectious Disease"/>
            <person name="Wu L."/>
            <person name="Ma J."/>
        </authorList>
    </citation>
    <scope>NUCLEOTIDE SEQUENCE [LARGE SCALE GENOMIC DNA]</scope>
    <source>
        <strain evidence="5">JCM 18081</strain>
    </source>
</reference>
<dbReference type="InterPro" id="IPR003658">
    <property type="entry name" value="Anti-sigma_ant"/>
</dbReference>
<proteinExistence type="inferred from homology"/>
<dbReference type="Proteomes" id="UP001501265">
    <property type="component" value="Unassembled WGS sequence"/>
</dbReference>
<dbReference type="SUPFAM" id="SSF52091">
    <property type="entry name" value="SpoIIaa-like"/>
    <property type="match status" value="1"/>
</dbReference>
<keyword evidence="5" id="KW-1185">Reference proteome</keyword>
<dbReference type="Gene3D" id="3.30.750.24">
    <property type="entry name" value="STAS domain"/>
    <property type="match status" value="1"/>
</dbReference>
<dbReference type="Pfam" id="PF01740">
    <property type="entry name" value="STAS"/>
    <property type="match status" value="1"/>
</dbReference>
<dbReference type="PANTHER" id="PTHR33495">
    <property type="entry name" value="ANTI-SIGMA FACTOR ANTAGONIST TM_1081-RELATED-RELATED"/>
    <property type="match status" value="1"/>
</dbReference>
<dbReference type="RefSeq" id="WP_345620771.1">
    <property type="nucleotide sequence ID" value="NZ_BAABIG010000033.1"/>
</dbReference>
<dbReference type="CDD" id="cd07043">
    <property type="entry name" value="STAS_anti-anti-sigma_factors"/>
    <property type="match status" value="1"/>
</dbReference>
<dbReference type="InterPro" id="IPR036513">
    <property type="entry name" value="STAS_dom_sf"/>
</dbReference>
<dbReference type="NCBIfam" id="TIGR00377">
    <property type="entry name" value="ant_ant_sig"/>
    <property type="match status" value="1"/>
</dbReference>
<dbReference type="PANTHER" id="PTHR33495:SF2">
    <property type="entry name" value="ANTI-SIGMA FACTOR ANTAGONIST TM_1081-RELATED"/>
    <property type="match status" value="1"/>
</dbReference>
<feature type="domain" description="STAS" evidence="3">
    <location>
        <begin position="13"/>
        <end position="121"/>
    </location>
</feature>
<comment type="similarity">
    <text evidence="1 2">Belongs to the anti-sigma-factor antagonist family.</text>
</comment>
<accession>A0ABP9C6J2</accession>
<evidence type="ECO:0000256" key="2">
    <source>
        <dbReference type="RuleBase" id="RU003749"/>
    </source>
</evidence>
<sequence>MTDTYGSTGRNRLSITRTSTDGISVLTVGGEIDHTTVPQLQQALESGREASAGRTVLDFQAVTFMDSSGINALVAAHRSARASGGWVRLAGPTEPVLRVIQIVGLDAVITCHPSLQQALCA</sequence>
<protein>
    <recommendedName>
        <fullName evidence="2">Anti-sigma factor antagonist</fullName>
    </recommendedName>
</protein>
<gene>
    <name evidence="4" type="ORF">GCM10023220_36160</name>
</gene>
<evidence type="ECO:0000313" key="4">
    <source>
        <dbReference type="EMBL" id="GAA4803626.1"/>
    </source>
</evidence>
<evidence type="ECO:0000259" key="3">
    <source>
        <dbReference type="PROSITE" id="PS50801"/>
    </source>
</evidence>
<evidence type="ECO:0000256" key="1">
    <source>
        <dbReference type="ARBA" id="ARBA00009013"/>
    </source>
</evidence>
<dbReference type="PROSITE" id="PS50801">
    <property type="entry name" value="STAS"/>
    <property type="match status" value="1"/>
</dbReference>
<comment type="caution">
    <text evidence="4">The sequence shown here is derived from an EMBL/GenBank/DDBJ whole genome shotgun (WGS) entry which is preliminary data.</text>
</comment>
<evidence type="ECO:0000313" key="5">
    <source>
        <dbReference type="Proteomes" id="UP001501265"/>
    </source>
</evidence>